<comment type="caution">
    <text evidence="4">The sequence shown here is derived from an EMBL/GenBank/DDBJ whole genome shotgun (WGS) entry which is preliminary data.</text>
</comment>
<dbReference type="PRINTS" id="PR00081">
    <property type="entry name" value="GDHRDH"/>
</dbReference>
<dbReference type="EMBL" id="MU806123">
    <property type="protein sequence ID" value="KAJ3839526.1"/>
    <property type="molecule type" value="Genomic_DNA"/>
</dbReference>
<dbReference type="GO" id="GO:0016491">
    <property type="term" value="F:oxidoreductase activity"/>
    <property type="evidence" value="ECO:0007669"/>
    <property type="project" value="UniProtKB-KW"/>
</dbReference>
<dbReference type="PANTHER" id="PTHR24321">
    <property type="entry name" value="DEHYDROGENASES, SHORT CHAIN"/>
    <property type="match status" value="1"/>
</dbReference>
<keyword evidence="2" id="KW-0521">NADP</keyword>
<evidence type="ECO:0000313" key="4">
    <source>
        <dbReference type="EMBL" id="KAJ3839526.1"/>
    </source>
</evidence>
<evidence type="ECO:0000313" key="5">
    <source>
        <dbReference type="Proteomes" id="UP001163846"/>
    </source>
</evidence>
<comment type="similarity">
    <text evidence="1">Belongs to the short-chain dehydrogenases/reductases (SDR) family.</text>
</comment>
<dbReference type="FunFam" id="3.40.50.720:FF:000084">
    <property type="entry name" value="Short-chain dehydrogenase reductase"/>
    <property type="match status" value="1"/>
</dbReference>
<evidence type="ECO:0000256" key="3">
    <source>
        <dbReference type="ARBA" id="ARBA00023002"/>
    </source>
</evidence>
<gene>
    <name evidence="4" type="ORF">F5878DRAFT_616191</name>
</gene>
<dbReference type="PANTHER" id="PTHR24321:SF8">
    <property type="entry name" value="ESTRADIOL 17-BETA-DEHYDROGENASE 8-RELATED"/>
    <property type="match status" value="1"/>
</dbReference>
<proteinExistence type="inferred from homology"/>
<protein>
    <recommendedName>
        <fullName evidence="6">NAD-binding protein</fullName>
    </recommendedName>
</protein>
<dbReference type="Proteomes" id="UP001163846">
    <property type="component" value="Unassembled WGS sequence"/>
</dbReference>
<reference evidence="4" key="1">
    <citation type="submission" date="2022-08" db="EMBL/GenBank/DDBJ databases">
        <authorList>
            <consortium name="DOE Joint Genome Institute"/>
            <person name="Min B."/>
            <person name="Riley R."/>
            <person name="Sierra-Patev S."/>
            <person name="Naranjo-Ortiz M."/>
            <person name="Looney B."/>
            <person name="Konkel Z."/>
            <person name="Slot J.C."/>
            <person name="Sakamoto Y."/>
            <person name="Steenwyk J.L."/>
            <person name="Rokas A."/>
            <person name="Carro J."/>
            <person name="Camarero S."/>
            <person name="Ferreira P."/>
            <person name="Molpeceres G."/>
            <person name="Ruiz-Duenas F.J."/>
            <person name="Serrano A."/>
            <person name="Henrissat B."/>
            <person name="Drula E."/>
            <person name="Hughes K.W."/>
            <person name="Mata J.L."/>
            <person name="Ishikawa N.K."/>
            <person name="Vargas-Isla R."/>
            <person name="Ushijima S."/>
            <person name="Smith C.A."/>
            <person name="Ahrendt S."/>
            <person name="Andreopoulos W."/>
            <person name="He G."/>
            <person name="Labutti K."/>
            <person name="Lipzen A."/>
            <person name="Ng V."/>
            <person name="Sandor L."/>
            <person name="Barry K."/>
            <person name="Martinez A.T."/>
            <person name="Xiao Y."/>
            <person name="Gibbons J.G."/>
            <person name="Terashima K."/>
            <person name="Hibbett D.S."/>
            <person name="Grigoriev I.V."/>
        </authorList>
    </citation>
    <scope>NUCLEOTIDE SEQUENCE</scope>
    <source>
        <strain evidence="4">TFB9207</strain>
    </source>
</reference>
<keyword evidence="3" id="KW-0560">Oxidoreductase</keyword>
<dbReference type="PROSITE" id="PS00061">
    <property type="entry name" value="ADH_SHORT"/>
    <property type="match status" value="1"/>
</dbReference>
<evidence type="ECO:0000256" key="1">
    <source>
        <dbReference type="ARBA" id="ARBA00006484"/>
    </source>
</evidence>
<organism evidence="4 5">
    <name type="scientific">Lentinula raphanica</name>
    <dbReference type="NCBI Taxonomy" id="153919"/>
    <lineage>
        <taxon>Eukaryota</taxon>
        <taxon>Fungi</taxon>
        <taxon>Dikarya</taxon>
        <taxon>Basidiomycota</taxon>
        <taxon>Agaricomycotina</taxon>
        <taxon>Agaricomycetes</taxon>
        <taxon>Agaricomycetidae</taxon>
        <taxon>Agaricales</taxon>
        <taxon>Marasmiineae</taxon>
        <taxon>Omphalotaceae</taxon>
        <taxon>Lentinula</taxon>
    </lineage>
</organism>
<name>A0AA38PBG5_9AGAR</name>
<evidence type="ECO:0008006" key="6">
    <source>
        <dbReference type="Google" id="ProtNLM"/>
    </source>
</evidence>
<keyword evidence="5" id="KW-1185">Reference proteome</keyword>
<dbReference type="AlphaFoldDB" id="A0AA38PBG5"/>
<dbReference type="InterPro" id="IPR036291">
    <property type="entry name" value="NAD(P)-bd_dom_sf"/>
</dbReference>
<evidence type="ECO:0000256" key="2">
    <source>
        <dbReference type="ARBA" id="ARBA00022857"/>
    </source>
</evidence>
<accession>A0AA38PBG5</accession>
<dbReference type="InterPro" id="IPR002347">
    <property type="entry name" value="SDR_fam"/>
</dbReference>
<dbReference type="Gene3D" id="3.40.50.720">
    <property type="entry name" value="NAD(P)-binding Rossmann-like Domain"/>
    <property type="match status" value="1"/>
</dbReference>
<dbReference type="InterPro" id="IPR020904">
    <property type="entry name" value="Sc_DH/Rdtase_CS"/>
</dbReference>
<dbReference type="PRINTS" id="PR00080">
    <property type="entry name" value="SDRFAMILY"/>
</dbReference>
<dbReference type="SUPFAM" id="SSF51735">
    <property type="entry name" value="NAD(P)-binding Rossmann-fold domains"/>
    <property type="match status" value="1"/>
</dbReference>
<sequence length="257" mass="27387">MATKRFGVALVTGAAQGIGKAIALRLAKDGFKVAVNDIASKSEQLQSLSQDIERLSGQASIPVVADISKEVDVENMVNKVAKTLGGLNVMVANAGVVTRSKEMVDYTTEDWEKVFAVNIRGVFLSYKYAAKQMIAQGQGGRILGASSIAGRKAGFETSAYCASKFAVRGLTQSAALELGKYGITVNAYAPGFTKTSLNESFWDDPDSLARKYGIAVPPYFKMGQPEYIASLVSYLASEEAHYITGQTISPNGGVLFD</sequence>
<dbReference type="Pfam" id="PF13561">
    <property type="entry name" value="adh_short_C2"/>
    <property type="match status" value="1"/>
</dbReference>